<dbReference type="PANTHER" id="PTHR33204">
    <property type="entry name" value="TRANSCRIPTIONAL REGULATOR, MARR FAMILY"/>
    <property type="match status" value="1"/>
</dbReference>
<evidence type="ECO:0000256" key="3">
    <source>
        <dbReference type="ARBA" id="ARBA00023163"/>
    </source>
</evidence>
<keyword evidence="3" id="KW-0804">Transcription</keyword>
<dbReference type="AlphaFoldDB" id="A0A7H0LE38"/>
<sequence>MKKISEGTCPVGRGLARTGDAWSMLVLRDAALGLTRFDEFQRSLGIAPNILTRRLAALVRDGVLERRRYSERPPRDEYVLTQCGRDYLPILSALGAWGARYFGEGDVSQLVEAGSGRIIDPVVVDRATGRPLDEIDLRTVLPGGAV</sequence>
<keyword evidence="2" id="KW-0238">DNA-binding</keyword>
<evidence type="ECO:0000313" key="5">
    <source>
        <dbReference type="EMBL" id="QNQ07941.1"/>
    </source>
</evidence>
<dbReference type="InterPro" id="IPR036388">
    <property type="entry name" value="WH-like_DNA-bd_sf"/>
</dbReference>
<dbReference type="PROSITE" id="PS51118">
    <property type="entry name" value="HTH_HXLR"/>
    <property type="match status" value="1"/>
</dbReference>
<accession>A0A7H0LE38</accession>
<dbReference type="GO" id="GO:0003677">
    <property type="term" value="F:DNA binding"/>
    <property type="evidence" value="ECO:0007669"/>
    <property type="project" value="UniProtKB-KW"/>
</dbReference>
<dbReference type="InterPro" id="IPR036390">
    <property type="entry name" value="WH_DNA-bd_sf"/>
</dbReference>
<name>A0A7H0LE38_9SPHN</name>
<reference evidence="5 6" key="1">
    <citation type="submission" date="2020-09" db="EMBL/GenBank/DDBJ databases">
        <title>Sphingomonas sp., a new species isolated from pork steak.</title>
        <authorList>
            <person name="Heidler von Heilborn D."/>
        </authorList>
    </citation>
    <scope>NUCLEOTIDE SEQUENCE [LARGE SCALE GENOMIC DNA]</scope>
    <source>
        <strain evidence="6">S8-3T</strain>
    </source>
</reference>
<gene>
    <name evidence="5" type="ORF">H3Z74_14215</name>
</gene>
<evidence type="ECO:0000313" key="6">
    <source>
        <dbReference type="Proteomes" id="UP000516148"/>
    </source>
</evidence>
<dbReference type="SUPFAM" id="SSF46785">
    <property type="entry name" value="Winged helix' DNA-binding domain"/>
    <property type="match status" value="1"/>
</dbReference>
<dbReference type="Proteomes" id="UP000516148">
    <property type="component" value="Chromosome"/>
</dbReference>
<dbReference type="InterPro" id="IPR002577">
    <property type="entry name" value="HTH_HxlR"/>
</dbReference>
<dbReference type="RefSeq" id="WP_187760287.1">
    <property type="nucleotide sequence ID" value="NZ_CP061038.1"/>
</dbReference>
<dbReference type="Pfam" id="PF01638">
    <property type="entry name" value="HxlR"/>
    <property type="match status" value="1"/>
</dbReference>
<evidence type="ECO:0000259" key="4">
    <source>
        <dbReference type="PROSITE" id="PS51118"/>
    </source>
</evidence>
<feature type="domain" description="HTH hxlR-type" evidence="4">
    <location>
        <begin position="9"/>
        <end position="106"/>
    </location>
</feature>
<keyword evidence="6" id="KW-1185">Reference proteome</keyword>
<dbReference type="KEGG" id="spap:H3Z74_14215"/>
<evidence type="ECO:0000256" key="1">
    <source>
        <dbReference type="ARBA" id="ARBA00023015"/>
    </source>
</evidence>
<dbReference type="Gene3D" id="1.10.10.10">
    <property type="entry name" value="Winged helix-like DNA-binding domain superfamily/Winged helix DNA-binding domain"/>
    <property type="match status" value="1"/>
</dbReference>
<dbReference type="EMBL" id="CP061038">
    <property type="protein sequence ID" value="QNQ07941.1"/>
    <property type="molecule type" value="Genomic_DNA"/>
</dbReference>
<evidence type="ECO:0000256" key="2">
    <source>
        <dbReference type="ARBA" id="ARBA00023125"/>
    </source>
</evidence>
<organism evidence="5 6">
    <name type="scientific">Sphingomonas alpina</name>
    <dbReference type="NCBI Taxonomy" id="653931"/>
    <lineage>
        <taxon>Bacteria</taxon>
        <taxon>Pseudomonadati</taxon>
        <taxon>Pseudomonadota</taxon>
        <taxon>Alphaproteobacteria</taxon>
        <taxon>Sphingomonadales</taxon>
        <taxon>Sphingomonadaceae</taxon>
        <taxon>Sphingomonas</taxon>
    </lineage>
</organism>
<dbReference type="PANTHER" id="PTHR33204:SF17">
    <property type="entry name" value="TRANSCRIPTIONAL REGULATORY PROTEIN"/>
    <property type="match status" value="1"/>
</dbReference>
<proteinExistence type="predicted"/>
<keyword evidence="1" id="KW-0805">Transcription regulation</keyword>
<protein>
    <submittedName>
        <fullName evidence="5">Helix-turn-helix transcriptional regulator</fullName>
    </submittedName>
</protein>